<accession>A0A224Y9Q8</accession>
<evidence type="ECO:0000313" key="1">
    <source>
        <dbReference type="EMBL" id="MAA14417.1"/>
    </source>
</evidence>
<organism evidence="1">
    <name type="scientific">Rhipicephalus zambeziensis</name>
    <dbReference type="NCBI Taxonomy" id="60191"/>
    <lineage>
        <taxon>Eukaryota</taxon>
        <taxon>Metazoa</taxon>
        <taxon>Ecdysozoa</taxon>
        <taxon>Arthropoda</taxon>
        <taxon>Chelicerata</taxon>
        <taxon>Arachnida</taxon>
        <taxon>Acari</taxon>
        <taxon>Parasitiformes</taxon>
        <taxon>Ixodida</taxon>
        <taxon>Ixodoidea</taxon>
        <taxon>Ixodidae</taxon>
        <taxon>Rhipicephalinae</taxon>
        <taxon>Rhipicephalus</taxon>
        <taxon>Rhipicephalus</taxon>
    </lineage>
</organism>
<reference evidence="1" key="1">
    <citation type="journal article" date="2017" name="Parasit. Vectors">
        <title>Sialotranscriptomics of Rhipicephalus zambeziensis reveals intricate expression profiles of secretory proteins and suggests tight temporal transcriptional regulation during blood-feeding.</title>
        <authorList>
            <person name="de Castro M.H."/>
            <person name="de Klerk D."/>
            <person name="Pienaar R."/>
            <person name="Rees D.J.G."/>
            <person name="Mans B.J."/>
        </authorList>
    </citation>
    <scope>NUCLEOTIDE SEQUENCE</scope>
    <source>
        <tissue evidence="1">Salivary glands</tissue>
    </source>
</reference>
<proteinExistence type="predicted"/>
<protein>
    <submittedName>
        <fullName evidence="1">Uncharacterized protein</fullName>
    </submittedName>
</protein>
<dbReference type="EMBL" id="GFPF01003271">
    <property type="protein sequence ID" value="MAA14417.1"/>
    <property type="molecule type" value="Transcribed_RNA"/>
</dbReference>
<name>A0A224Y9Q8_9ACAR</name>
<dbReference type="AlphaFoldDB" id="A0A224Y9Q8"/>
<sequence>MTKCLTIITSHSASSCQLAKWLEAFHGMQEWESIEAARGKALSNVHAPLWQWPLYRMQAYKSTCWLKCPGGRRLPGKNRMCITTHLY</sequence>
<dbReference type="PROSITE" id="PS51257">
    <property type="entry name" value="PROKAR_LIPOPROTEIN"/>
    <property type="match status" value="1"/>
</dbReference>